<comment type="caution">
    <text evidence="1">The sequence shown here is derived from an EMBL/GenBank/DDBJ whole genome shotgun (WGS) entry which is preliminary data.</text>
</comment>
<keyword evidence="2" id="KW-1185">Reference proteome</keyword>
<accession>A0A9D4CPI1</accession>
<name>A0A9D4CPI1_DREPO</name>
<evidence type="ECO:0000313" key="1">
    <source>
        <dbReference type="EMBL" id="KAH3728807.1"/>
    </source>
</evidence>
<dbReference type="AlphaFoldDB" id="A0A9D4CPI1"/>
<evidence type="ECO:0000313" key="2">
    <source>
        <dbReference type="Proteomes" id="UP000828390"/>
    </source>
</evidence>
<reference evidence="1" key="2">
    <citation type="submission" date="2020-11" db="EMBL/GenBank/DDBJ databases">
        <authorList>
            <person name="McCartney M.A."/>
            <person name="Auch B."/>
            <person name="Kono T."/>
            <person name="Mallez S."/>
            <person name="Becker A."/>
            <person name="Gohl D.M."/>
            <person name="Silverstein K.A.T."/>
            <person name="Koren S."/>
            <person name="Bechman K.B."/>
            <person name="Herman A."/>
            <person name="Abrahante J.E."/>
            <person name="Garbe J."/>
        </authorList>
    </citation>
    <scope>NUCLEOTIDE SEQUENCE</scope>
    <source>
        <strain evidence="1">Duluth1</strain>
        <tissue evidence="1">Whole animal</tissue>
    </source>
</reference>
<reference evidence="1" key="1">
    <citation type="journal article" date="2019" name="bioRxiv">
        <title>The Genome of the Zebra Mussel, Dreissena polymorpha: A Resource for Invasive Species Research.</title>
        <authorList>
            <person name="McCartney M.A."/>
            <person name="Auch B."/>
            <person name="Kono T."/>
            <person name="Mallez S."/>
            <person name="Zhang Y."/>
            <person name="Obille A."/>
            <person name="Becker A."/>
            <person name="Abrahante J.E."/>
            <person name="Garbe J."/>
            <person name="Badalamenti J.P."/>
            <person name="Herman A."/>
            <person name="Mangelson H."/>
            <person name="Liachko I."/>
            <person name="Sullivan S."/>
            <person name="Sone E.D."/>
            <person name="Koren S."/>
            <person name="Silverstein K.A.T."/>
            <person name="Beckman K.B."/>
            <person name="Gohl D.M."/>
        </authorList>
    </citation>
    <scope>NUCLEOTIDE SEQUENCE</scope>
    <source>
        <strain evidence="1">Duluth1</strain>
        <tissue evidence="1">Whole animal</tissue>
    </source>
</reference>
<sequence>MFENLNSITISKQVQVLPKQLLVNNNQKLKFIGLNEFDFNRCDKKDIHTWCLLNGAEPVLCSDYTPVLPP</sequence>
<organism evidence="1 2">
    <name type="scientific">Dreissena polymorpha</name>
    <name type="common">Zebra mussel</name>
    <name type="synonym">Mytilus polymorpha</name>
    <dbReference type="NCBI Taxonomy" id="45954"/>
    <lineage>
        <taxon>Eukaryota</taxon>
        <taxon>Metazoa</taxon>
        <taxon>Spiralia</taxon>
        <taxon>Lophotrochozoa</taxon>
        <taxon>Mollusca</taxon>
        <taxon>Bivalvia</taxon>
        <taxon>Autobranchia</taxon>
        <taxon>Heteroconchia</taxon>
        <taxon>Euheterodonta</taxon>
        <taxon>Imparidentia</taxon>
        <taxon>Neoheterodontei</taxon>
        <taxon>Myida</taxon>
        <taxon>Dreissenoidea</taxon>
        <taxon>Dreissenidae</taxon>
        <taxon>Dreissena</taxon>
    </lineage>
</organism>
<protein>
    <submittedName>
        <fullName evidence="1">Uncharacterized protein</fullName>
    </submittedName>
</protein>
<dbReference type="Proteomes" id="UP000828390">
    <property type="component" value="Unassembled WGS sequence"/>
</dbReference>
<dbReference type="EMBL" id="JAIWYP010000012">
    <property type="protein sequence ID" value="KAH3728807.1"/>
    <property type="molecule type" value="Genomic_DNA"/>
</dbReference>
<proteinExistence type="predicted"/>
<gene>
    <name evidence="1" type="ORF">DPMN_054769</name>
</gene>